<dbReference type="Proteomes" id="UP000281553">
    <property type="component" value="Unassembled WGS sequence"/>
</dbReference>
<name>A0A3P7P0N1_DIBLA</name>
<evidence type="ECO:0008006" key="3">
    <source>
        <dbReference type="Google" id="ProtNLM"/>
    </source>
</evidence>
<dbReference type="AlphaFoldDB" id="A0A3P7P0N1"/>
<evidence type="ECO:0000313" key="2">
    <source>
        <dbReference type="Proteomes" id="UP000281553"/>
    </source>
</evidence>
<keyword evidence="2" id="KW-1185">Reference proteome</keyword>
<dbReference type="EMBL" id="UYRU01057806">
    <property type="protein sequence ID" value="VDN13942.1"/>
    <property type="molecule type" value="Genomic_DNA"/>
</dbReference>
<dbReference type="OrthoDB" id="410104at2759"/>
<proteinExistence type="predicted"/>
<sequence>MWPKQVRFRTVREGVGRICTLRGILEFCHGHQQSTAVGFFDFFAAFDSIYRDSLWRIWDLDGVSAKIIATIMVNYRSATARVLAHNNLYQSSDIQSNVQHAFILSPIPLDYTID</sequence>
<gene>
    <name evidence="1" type="ORF">DILT_LOCUS9773</name>
</gene>
<protein>
    <recommendedName>
        <fullName evidence="3">Reverse transcriptase domain-containing protein</fullName>
    </recommendedName>
</protein>
<evidence type="ECO:0000313" key="1">
    <source>
        <dbReference type="EMBL" id="VDN13942.1"/>
    </source>
</evidence>
<reference evidence="1 2" key="1">
    <citation type="submission" date="2018-11" db="EMBL/GenBank/DDBJ databases">
        <authorList>
            <consortium name="Pathogen Informatics"/>
        </authorList>
    </citation>
    <scope>NUCLEOTIDE SEQUENCE [LARGE SCALE GENOMIC DNA]</scope>
</reference>
<organism evidence="1 2">
    <name type="scientific">Dibothriocephalus latus</name>
    <name type="common">Fish tapeworm</name>
    <name type="synonym">Diphyllobothrium latum</name>
    <dbReference type="NCBI Taxonomy" id="60516"/>
    <lineage>
        <taxon>Eukaryota</taxon>
        <taxon>Metazoa</taxon>
        <taxon>Spiralia</taxon>
        <taxon>Lophotrochozoa</taxon>
        <taxon>Platyhelminthes</taxon>
        <taxon>Cestoda</taxon>
        <taxon>Eucestoda</taxon>
        <taxon>Diphyllobothriidea</taxon>
        <taxon>Diphyllobothriidae</taxon>
        <taxon>Dibothriocephalus</taxon>
    </lineage>
</organism>
<accession>A0A3P7P0N1</accession>